<organism evidence="1">
    <name type="scientific">Anguilla anguilla</name>
    <name type="common">European freshwater eel</name>
    <name type="synonym">Muraena anguilla</name>
    <dbReference type="NCBI Taxonomy" id="7936"/>
    <lineage>
        <taxon>Eukaryota</taxon>
        <taxon>Metazoa</taxon>
        <taxon>Chordata</taxon>
        <taxon>Craniata</taxon>
        <taxon>Vertebrata</taxon>
        <taxon>Euteleostomi</taxon>
        <taxon>Actinopterygii</taxon>
        <taxon>Neopterygii</taxon>
        <taxon>Teleostei</taxon>
        <taxon>Anguilliformes</taxon>
        <taxon>Anguillidae</taxon>
        <taxon>Anguilla</taxon>
    </lineage>
</organism>
<sequence length="84" mass="9939">MYSYHRNKPHIGGLFGGMHFMALIYKLARVQTGDLQLQMPYKLSFKHYPHTHTHTHAFFYPFQHGSQARSVKENVQEECKTKFI</sequence>
<reference evidence="1" key="2">
    <citation type="journal article" date="2015" name="Fish Shellfish Immunol.">
        <title>Early steps in the European eel (Anguilla anguilla)-Vibrio vulnificus interaction in the gills: Role of the RtxA13 toxin.</title>
        <authorList>
            <person name="Callol A."/>
            <person name="Pajuelo D."/>
            <person name="Ebbesson L."/>
            <person name="Teles M."/>
            <person name="MacKenzie S."/>
            <person name="Amaro C."/>
        </authorList>
    </citation>
    <scope>NUCLEOTIDE SEQUENCE</scope>
</reference>
<accession>A0A0E9WS22</accession>
<name>A0A0E9WS22_ANGAN</name>
<proteinExistence type="predicted"/>
<reference evidence="1" key="1">
    <citation type="submission" date="2014-11" db="EMBL/GenBank/DDBJ databases">
        <authorList>
            <person name="Amaro Gonzalez C."/>
        </authorList>
    </citation>
    <scope>NUCLEOTIDE SEQUENCE</scope>
</reference>
<protein>
    <submittedName>
        <fullName evidence="1">Uncharacterized protein</fullName>
    </submittedName>
</protein>
<dbReference type="EMBL" id="GBXM01016334">
    <property type="protein sequence ID" value="JAH92243.1"/>
    <property type="molecule type" value="Transcribed_RNA"/>
</dbReference>
<evidence type="ECO:0000313" key="1">
    <source>
        <dbReference type="EMBL" id="JAH92243.1"/>
    </source>
</evidence>
<dbReference type="AlphaFoldDB" id="A0A0E9WS22"/>